<evidence type="ECO:0000313" key="2">
    <source>
        <dbReference type="EMBL" id="MCS7479900.1"/>
    </source>
</evidence>
<name>A0A9X2VNQ8_9PSEU</name>
<comment type="caution">
    <text evidence="2">The sequence shown here is derived from an EMBL/GenBank/DDBJ whole genome shotgun (WGS) entry which is preliminary data.</text>
</comment>
<keyword evidence="3" id="KW-1185">Reference proteome</keyword>
<proteinExistence type="predicted"/>
<accession>A0A9X2VNQ8</accession>
<dbReference type="AlphaFoldDB" id="A0A9X2VNQ8"/>
<reference evidence="2" key="1">
    <citation type="submission" date="2022-08" db="EMBL/GenBank/DDBJ databases">
        <authorList>
            <person name="Tistechok S."/>
            <person name="Samborskyy M."/>
            <person name="Roman I."/>
        </authorList>
    </citation>
    <scope>NUCLEOTIDE SEQUENCE</scope>
    <source>
        <strain evidence="2">DSM 103496</strain>
    </source>
</reference>
<dbReference type="EMBL" id="JANYMP010000011">
    <property type="protein sequence ID" value="MCS7479900.1"/>
    <property type="molecule type" value="Genomic_DNA"/>
</dbReference>
<keyword evidence="1" id="KW-0812">Transmembrane</keyword>
<gene>
    <name evidence="2" type="ORF">NZH93_23820</name>
</gene>
<dbReference type="Proteomes" id="UP001141259">
    <property type="component" value="Unassembled WGS sequence"/>
</dbReference>
<evidence type="ECO:0000313" key="3">
    <source>
        <dbReference type="Proteomes" id="UP001141259"/>
    </source>
</evidence>
<sequence>MTPLVGLLKAALLALAVGAVAGFGLVRLGAPVEWAVVVALPVAALVLLLARLPRATDIAWSPLPAHSSGATSVVASTLASRLDEASRDHDRFTSRVRPRLRALAEARLRQRGVATLAEGRPLLGDTAYRLLTDPDATMPNPRALAEVLDRLEDL</sequence>
<evidence type="ECO:0000256" key="1">
    <source>
        <dbReference type="SAM" id="Phobius"/>
    </source>
</evidence>
<keyword evidence="1" id="KW-0472">Membrane</keyword>
<feature type="transmembrane region" description="Helical" evidence="1">
    <location>
        <begin position="32"/>
        <end position="50"/>
    </location>
</feature>
<keyword evidence="1" id="KW-1133">Transmembrane helix</keyword>
<protein>
    <submittedName>
        <fullName evidence="2">Uncharacterized protein</fullName>
    </submittedName>
</protein>
<organism evidence="2 3">
    <name type="scientific">Umezawaea endophytica</name>
    <dbReference type="NCBI Taxonomy" id="1654476"/>
    <lineage>
        <taxon>Bacteria</taxon>
        <taxon>Bacillati</taxon>
        <taxon>Actinomycetota</taxon>
        <taxon>Actinomycetes</taxon>
        <taxon>Pseudonocardiales</taxon>
        <taxon>Pseudonocardiaceae</taxon>
        <taxon>Umezawaea</taxon>
    </lineage>
</organism>
<dbReference type="RefSeq" id="WP_259625395.1">
    <property type="nucleotide sequence ID" value="NZ_JANYMP010000011.1"/>
</dbReference>